<organism evidence="2 3">
    <name type="scientific">Mycena venus</name>
    <dbReference type="NCBI Taxonomy" id="2733690"/>
    <lineage>
        <taxon>Eukaryota</taxon>
        <taxon>Fungi</taxon>
        <taxon>Dikarya</taxon>
        <taxon>Basidiomycota</taxon>
        <taxon>Agaricomycotina</taxon>
        <taxon>Agaricomycetes</taxon>
        <taxon>Agaricomycetidae</taxon>
        <taxon>Agaricales</taxon>
        <taxon>Marasmiineae</taxon>
        <taxon>Mycenaceae</taxon>
        <taxon>Mycena</taxon>
    </lineage>
</organism>
<feature type="transmembrane region" description="Helical" evidence="1">
    <location>
        <begin position="28"/>
        <end position="49"/>
    </location>
</feature>
<accession>A0A8H7CUQ0</accession>
<evidence type="ECO:0000313" key="3">
    <source>
        <dbReference type="Proteomes" id="UP000620124"/>
    </source>
</evidence>
<evidence type="ECO:0000256" key="1">
    <source>
        <dbReference type="SAM" id="Phobius"/>
    </source>
</evidence>
<dbReference type="Proteomes" id="UP000620124">
    <property type="component" value="Unassembled WGS sequence"/>
</dbReference>
<keyword evidence="1" id="KW-0812">Transmembrane</keyword>
<keyword evidence="3" id="KW-1185">Reference proteome</keyword>
<name>A0A8H7CUQ0_9AGAR</name>
<reference evidence="2" key="1">
    <citation type="submission" date="2020-05" db="EMBL/GenBank/DDBJ databases">
        <title>Mycena genomes resolve the evolution of fungal bioluminescence.</title>
        <authorList>
            <person name="Tsai I.J."/>
        </authorList>
    </citation>
    <scope>NUCLEOTIDE SEQUENCE</scope>
    <source>
        <strain evidence="2">CCC161011</strain>
    </source>
</reference>
<dbReference type="OrthoDB" id="3001227at2759"/>
<gene>
    <name evidence="2" type="ORF">MVEN_01413100</name>
</gene>
<dbReference type="AlphaFoldDB" id="A0A8H7CUQ0"/>
<evidence type="ECO:0000313" key="2">
    <source>
        <dbReference type="EMBL" id="KAF7348927.1"/>
    </source>
</evidence>
<keyword evidence="1" id="KW-1133">Transmembrane helix</keyword>
<protein>
    <submittedName>
        <fullName evidence="2">Uncharacterized protein</fullName>
    </submittedName>
</protein>
<comment type="caution">
    <text evidence="2">The sequence shown here is derived from an EMBL/GenBank/DDBJ whole genome shotgun (WGS) entry which is preliminary data.</text>
</comment>
<sequence length="346" mass="38992">MSLFERFSRVLVSYRLGYGLQRPYPWRWMTPIVLCIFLLLSGFLAALNVPLSAYNINQEFTYRPNDTLPHLPLSKMIPAILQHPSNGFTPQILNVGDIIRLNNSVFNYTIAEAYDADALENDQPVSSFSYFNNPLSDGCDVINMTANIAIQPYASNSQVTDLIMDYTVVVNCHIPTFFTLSWSGNRGVTTLPFQFGTNPPRDNFNDIAQDLASVLLYWPRPTKTTDEGATDQLTTLRVTVRPCCNCSMNTPTDPALDNSVDNFAPPASYLADFFRPVSRQFNCLPSDISPYFNHSPLAAFNDLFQNAFQSLYHLSRLELGVIVENQIYASPEMYNRSISPVYVPDI</sequence>
<dbReference type="EMBL" id="JACAZI010000011">
    <property type="protein sequence ID" value="KAF7348927.1"/>
    <property type="molecule type" value="Genomic_DNA"/>
</dbReference>
<keyword evidence="1" id="KW-0472">Membrane</keyword>
<proteinExistence type="predicted"/>